<keyword evidence="1" id="KW-0472">Membrane</keyword>
<proteinExistence type="predicted"/>
<evidence type="ECO:0000313" key="4">
    <source>
        <dbReference type="Proteomes" id="UP001602245"/>
    </source>
</evidence>
<reference evidence="3 4" key="1">
    <citation type="submission" date="2024-10" db="EMBL/GenBank/DDBJ databases">
        <title>The Natural Products Discovery Center: Release of the First 8490 Sequenced Strains for Exploring Actinobacteria Biosynthetic Diversity.</title>
        <authorList>
            <person name="Kalkreuter E."/>
            <person name="Kautsar S.A."/>
            <person name="Yang D."/>
            <person name="Bader C.D."/>
            <person name="Teijaro C.N."/>
            <person name="Fluegel L."/>
            <person name="Davis C.M."/>
            <person name="Simpson J.R."/>
            <person name="Lauterbach L."/>
            <person name="Steele A.D."/>
            <person name="Gui C."/>
            <person name="Meng S."/>
            <person name="Li G."/>
            <person name="Viehrig K."/>
            <person name="Ye F."/>
            <person name="Su P."/>
            <person name="Kiefer A.F."/>
            <person name="Nichols A."/>
            <person name="Cepeda A.J."/>
            <person name="Yan W."/>
            <person name="Fan B."/>
            <person name="Jiang Y."/>
            <person name="Adhikari A."/>
            <person name="Zheng C.-J."/>
            <person name="Schuster L."/>
            <person name="Cowan T.M."/>
            <person name="Smanski M.J."/>
            <person name="Chevrette M.G."/>
            <person name="De Carvalho L.P.S."/>
            <person name="Shen B."/>
        </authorList>
    </citation>
    <scope>NUCLEOTIDE SEQUENCE [LARGE SCALE GENOMIC DNA]</scope>
    <source>
        <strain evidence="3 4">NPDC000087</strain>
    </source>
</reference>
<sequence length="349" mass="38401">MTEDLLMSWASVAIGLGGVAVALLTLALTYRSRFSPYQQKLYERQLDAVTEVLQALGRYHDEGLTIVDGPPGALASDVDRRAAVTDAKTAFFKSYRRWSVVIPQPMTEEVTAYLRVIEQLVAMPSGPGDKDVDRPGGERLASAYAAVVGVAQRELRVKTLSDRTLSSIETMSAQTTGMSVAIDPLYIKAVAERPLFENFVDEAQKTTGSTGVEDRNRDIASARDALYVENRNLFLIHAWRPSSEPQQVVDISIRIVEHERRGAWPKAGQASIERPLTDGLIEKVEYYLGSSFRGTFVKVDPASGFRLDVSAYGPALCIARVHFNDGKPLVELSRYLDFIVADPAPDHPA</sequence>
<evidence type="ECO:0000259" key="2">
    <source>
        <dbReference type="Pfam" id="PF20305"/>
    </source>
</evidence>
<dbReference type="EMBL" id="JBIAZU010000001">
    <property type="protein sequence ID" value="MFF5289129.1"/>
    <property type="molecule type" value="Genomic_DNA"/>
</dbReference>
<dbReference type="RefSeq" id="WP_157295229.1">
    <property type="nucleotide sequence ID" value="NZ_JBIAZU010000001.1"/>
</dbReference>
<evidence type="ECO:0000256" key="1">
    <source>
        <dbReference type="SAM" id="Phobius"/>
    </source>
</evidence>
<protein>
    <submittedName>
        <fullName evidence="3">PYEATS domain-containing protein</fullName>
    </submittedName>
</protein>
<dbReference type="Pfam" id="PF20305">
    <property type="entry name" value="pYEATS"/>
    <property type="match status" value="1"/>
</dbReference>
<comment type="caution">
    <text evidence="3">The sequence shown here is derived from an EMBL/GenBank/DDBJ whole genome shotgun (WGS) entry which is preliminary data.</text>
</comment>
<dbReference type="Proteomes" id="UP001602245">
    <property type="component" value="Unassembled WGS sequence"/>
</dbReference>
<keyword evidence="4" id="KW-1185">Reference proteome</keyword>
<feature type="domain" description="Prokaryotic YEATS" evidence="2">
    <location>
        <begin position="274"/>
        <end position="337"/>
    </location>
</feature>
<feature type="transmembrane region" description="Helical" evidence="1">
    <location>
        <begin position="6"/>
        <end position="30"/>
    </location>
</feature>
<evidence type="ECO:0000313" key="3">
    <source>
        <dbReference type="EMBL" id="MFF5289129.1"/>
    </source>
</evidence>
<accession>A0ABW6W743</accession>
<keyword evidence="1" id="KW-0812">Transmembrane</keyword>
<gene>
    <name evidence="3" type="ORF">ACFY35_06815</name>
</gene>
<name>A0ABW6W743_9ACTN</name>
<dbReference type="InterPro" id="IPR046888">
    <property type="entry name" value="pYEATS"/>
</dbReference>
<organism evidence="3 4">
    <name type="scientific">Paractinoplanes globisporus</name>
    <dbReference type="NCBI Taxonomy" id="113565"/>
    <lineage>
        <taxon>Bacteria</taxon>
        <taxon>Bacillati</taxon>
        <taxon>Actinomycetota</taxon>
        <taxon>Actinomycetes</taxon>
        <taxon>Micromonosporales</taxon>
        <taxon>Micromonosporaceae</taxon>
        <taxon>Paractinoplanes</taxon>
    </lineage>
</organism>
<keyword evidence="1" id="KW-1133">Transmembrane helix</keyword>